<protein>
    <submittedName>
        <fullName evidence="1">Uncharacterized protein</fullName>
    </submittedName>
</protein>
<evidence type="ECO:0000313" key="2">
    <source>
        <dbReference type="Proteomes" id="UP000886998"/>
    </source>
</evidence>
<dbReference type="Proteomes" id="UP000886998">
    <property type="component" value="Unassembled WGS sequence"/>
</dbReference>
<organism evidence="1 2">
    <name type="scientific">Trichonephila inaurata madagascariensis</name>
    <dbReference type="NCBI Taxonomy" id="2747483"/>
    <lineage>
        <taxon>Eukaryota</taxon>
        <taxon>Metazoa</taxon>
        <taxon>Ecdysozoa</taxon>
        <taxon>Arthropoda</taxon>
        <taxon>Chelicerata</taxon>
        <taxon>Arachnida</taxon>
        <taxon>Araneae</taxon>
        <taxon>Araneomorphae</taxon>
        <taxon>Entelegynae</taxon>
        <taxon>Araneoidea</taxon>
        <taxon>Nephilidae</taxon>
        <taxon>Trichonephila</taxon>
        <taxon>Trichonephila inaurata</taxon>
    </lineage>
</organism>
<evidence type="ECO:0000313" key="1">
    <source>
        <dbReference type="EMBL" id="GFY67951.1"/>
    </source>
</evidence>
<sequence>MLHETESYLSLTCNKNESYVCIYIKSLKTFESQRSSFSLHDDFFSEHDLISTFIHRFYQPLDQRTPSFGFQQIGIRIHQFAVSFEKSRRFCRNRRRPVLTSVPADPHVLILCSRLAMTVDGAAGSRAHCGLVSAFSFFRQQNRYLVRAK</sequence>
<keyword evidence="2" id="KW-1185">Reference proteome</keyword>
<dbReference type="EMBL" id="BMAV01016827">
    <property type="protein sequence ID" value="GFY67951.1"/>
    <property type="molecule type" value="Genomic_DNA"/>
</dbReference>
<reference evidence="1" key="1">
    <citation type="submission" date="2020-08" db="EMBL/GenBank/DDBJ databases">
        <title>Multicomponent nature underlies the extraordinary mechanical properties of spider dragline silk.</title>
        <authorList>
            <person name="Kono N."/>
            <person name="Nakamura H."/>
            <person name="Mori M."/>
            <person name="Yoshida Y."/>
            <person name="Ohtoshi R."/>
            <person name="Malay A.D."/>
            <person name="Moran D.A.P."/>
            <person name="Tomita M."/>
            <person name="Numata K."/>
            <person name="Arakawa K."/>
        </authorList>
    </citation>
    <scope>NUCLEOTIDE SEQUENCE</scope>
</reference>
<comment type="caution">
    <text evidence="1">The sequence shown here is derived from an EMBL/GenBank/DDBJ whole genome shotgun (WGS) entry which is preliminary data.</text>
</comment>
<accession>A0A8X6YB92</accession>
<proteinExistence type="predicted"/>
<dbReference type="AlphaFoldDB" id="A0A8X6YB92"/>
<gene>
    <name evidence="1" type="ORF">TNIN_305351</name>
</gene>
<name>A0A8X6YB92_9ARAC</name>